<sequence length="367" mass="41506">MIISSPKFFKKESKLPKGVKKIYAFQGCLEELFFINNPRWKKGMSEARRPLAEFIKSNNDQGLWVYYPWSNVAVHIVREDLYFKLRTTRNRNLITSKEQNRYRQMKVGIAGLSVGSGIVSALVISGGPKTIKIADFDVVEVSNLNRIRARLEDMGGSKVQVVAQQIWELDPFADVYIWDKGITKENFKKFITGDPCLDVFIDEMDSLDLKILARIICREKGIPVIMATDNGDTVILDVERFDLESQRQLFHGLAGNLGLNNCKNMTREKWLRLSTKIIGSGFMTLELQNSILQIGASLGGVPQLGTTASVAGAAVSFVIRRIANGYKMPSGRYIISLEQNIIPGYNNRREVKNRLYKTRSFKKKLGL</sequence>
<name>A0A1F8F224_9BACT</name>
<dbReference type="PANTHER" id="PTHR43267:SF3">
    <property type="entry name" value="THIF PROTEIN"/>
    <property type="match status" value="1"/>
</dbReference>
<dbReference type="InterPro" id="IPR035985">
    <property type="entry name" value="Ubiquitin-activating_enz"/>
</dbReference>
<dbReference type="InterPro" id="IPR045886">
    <property type="entry name" value="ThiF/MoeB/HesA"/>
</dbReference>
<gene>
    <name evidence="2" type="ORF">A3B86_04170</name>
</gene>
<comment type="caution">
    <text evidence="2">The sequence shown here is derived from an EMBL/GenBank/DDBJ whole genome shotgun (WGS) entry which is preliminary data.</text>
</comment>
<dbReference type="Pfam" id="PF00899">
    <property type="entry name" value="ThiF"/>
    <property type="match status" value="1"/>
</dbReference>
<reference evidence="2 3" key="1">
    <citation type="journal article" date="2016" name="Nat. Commun.">
        <title>Thousands of microbial genomes shed light on interconnected biogeochemical processes in an aquifer system.</title>
        <authorList>
            <person name="Anantharaman K."/>
            <person name="Brown C.T."/>
            <person name="Hug L.A."/>
            <person name="Sharon I."/>
            <person name="Castelle C.J."/>
            <person name="Probst A.J."/>
            <person name="Thomas B.C."/>
            <person name="Singh A."/>
            <person name="Wilkins M.J."/>
            <person name="Karaoz U."/>
            <person name="Brodie E.L."/>
            <person name="Williams K.H."/>
            <person name="Hubbard S.S."/>
            <person name="Banfield J.F."/>
        </authorList>
    </citation>
    <scope>NUCLEOTIDE SEQUENCE [LARGE SCALE GENOMIC DNA]</scope>
</reference>
<dbReference type="Gene3D" id="3.40.50.720">
    <property type="entry name" value="NAD(P)-binding Rossmann-like Domain"/>
    <property type="match status" value="1"/>
</dbReference>
<dbReference type="AlphaFoldDB" id="A0A1F8F224"/>
<accession>A0A1F8F224</accession>
<dbReference type="GO" id="GO:0008641">
    <property type="term" value="F:ubiquitin-like modifier activating enzyme activity"/>
    <property type="evidence" value="ECO:0007669"/>
    <property type="project" value="InterPro"/>
</dbReference>
<dbReference type="Proteomes" id="UP000176834">
    <property type="component" value="Unassembled WGS sequence"/>
</dbReference>
<dbReference type="GO" id="GO:0061503">
    <property type="term" value="F:tRNA threonylcarbamoyladenosine dehydratase"/>
    <property type="evidence" value="ECO:0007669"/>
    <property type="project" value="TreeGrafter"/>
</dbReference>
<evidence type="ECO:0000313" key="2">
    <source>
        <dbReference type="EMBL" id="OGN06286.1"/>
    </source>
</evidence>
<evidence type="ECO:0000259" key="1">
    <source>
        <dbReference type="Pfam" id="PF00899"/>
    </source>
</evidence>
<proteinExistence type="predicted"/>
<protein>
    <recommendedName>
        <fullName evidence="1">THIF-type NAD/FAD binding fold domain-containing protein</fullName>
    </recommendedName>
</protein>
<feature type="domain" description="THIF-type NAD/FAD binding fold" evidence="1">
    <location>
        <begin position="89"/>
        <end position="279"/>
    </location>
</feature>
<evidence type="ECO:0000313" key="3">
    <source>
        <dbReference type="Proteomes" id="UP000176834"/>
    </source>
</evidence>
<dbReference type="SUPFAM" id="SSF69572">
    <property type="entry name" value="Activating enzymes of the ubiquitin-like proteins"/>
    <property type="match status" value="1"/>
</dbReference>
<dbReference type="PANTHER" id="PTHR43267">
    <property type="entry name" value="TRNA THREONYLCARBAMOYLADENOSINE DEHYDRATASE"/>
    <property type="match status" value="1"/>
</dbReference>
<dbReference type="GO" id="GO:0061504">
    <property type="term" value="P:cyclic threonylcarbamoyladenosine biosynthetic process"/>
    <property type="evidence" value="ECO:0007669"/>
    <property type="project" value="TreeGrafter"/>
</dbReference>
<dbReference type="InterPro" id="IPR000594">
    <property type="entry name" value="ThiF_NAD_FAD-bd"/>
</dbReference>
<organism evidence="2 3">
    <name type="scientific">Candidatus Yanofskybacteria bacterium RIFCSPHIGHO2_02_FULL_38_22b</name>
    <dbReference type="NCBI Taxonomy" id="1802673"/>
    <lineage>
        <taxon>Bacteria</taxon>
        <taxon>Candidatus Yanofskyibacteriota</taxon>
    </lineage>
</organism>
<dbReference type="EMBL" id="MGJN01000020">
    <property type="protein sequence ID" value="OGN06286.1"/>
    <property type="molecule type" value="Genomic_DNA"/>
</dbReference>